<dbReference type="Pfam" id="PF00153">
    <property type="entry name" value="Mito_carr"/>
    <property type="match status" value="3"/>
</dbReference>
<dbReference type="EMBL" id="CM035427">
    <property type="protein sequence ID" value="KAH7307382.1"/>
    <property type="molecule type" value="Genomic_DNA"/>
</dbReference>
<evidence type="ECO:0000313" key="11">
    <source>
        <dbReference type="EMBL" id="KAH7307382.1"/>
    </source>
</evidence>
<reference evidence="11" key="1">
    <citation type="submission" date="2021-08" db="EMBL/GenBank/DDBJ databases">
        <title>WGS assembly of Ceratopteris richardii.</title>
        <authorList>
            <person name="Marchant D.B."/>
            <person name="Chen G."/>
            <person name="Jenkins J."/>
            <person name="Shu S."/>
            <person name="Leebens-Mack J."/>
            <person name="Grimwood J."/>
            <person name="Schmutz J."/>
            <person name="Soltis P."/>
            <person name="Soltis D."/>
            <person name="Chen Z.-H."/>
        </authorList>
    </citation>
    <scope>NUCLEOTIDE SEQUENCE</scope>
    <source>
        <strain evidence="11">Whitten #5841</strain>
        <tissue evidence="11">Leaf</tissue>
    </source>
</reference>
<keyword evidence="3 10" id="KW-0813">Transport</keyword>
<evidence type="ECO:0000256" key="8">
    <source>
        <dbReference type="ARBA" id="ARBA00023136"/>
    </source>
</evidence>
<dbReference type="OrthoDB" id="193856at2759"/>
<dbReference type="PRINTS" id="PR00926">
    <property type="entry name" value="MITOCARRIER"/>
</dbReference>
<accession>A0A8T2S5G5</accession>
<dbReference type="AlphaFoldDB" id="A0A8T2S5G5"/>
<evidence type="ECO:0000256" key="1">
    <source>
        <dbReference type="ARBA" id="ARBA00004225"/>
    </source>
</evidence>
<evidence type="ECO:0000256" key="3">
    <source>
        <dbReference type="ARBA" id="ARBA00022448"/>
    </source>
</evidence>
<dbReference type="PANTHER" id="PTHR45624:SF10">
    <property type="entry name" value="SLC (SOLUTE CARRIER) HOMOLOG"/>
    <property type="match status" value="1"/>
</dbReference>
<evidence type="ECO:0000313" key="12">
    <source>
        <dbReference type="Proteomes" id="UP000825935"/>
    </source>
</evidence>
<protein>
    <recommendedName>
        <fullName evidence="13">Mitochondrial carrier protein</fullName>
    </recommendedName>
</protein>
<dbReference type="GO" id="GO:0031966">
    <property type="term" value="C:mitochondrial membrane"/>
    <property type="evidence" value="ECO:0007669"/>
    <property type="project" value="UniProtKB-SubCell"/>
</dbReference>
<comment type="similarity">
    <text evidence="2 10">Belongs to the mitochondrial carrier (TC 2.A.29) family.</text>
</comment>
<dbReference type="SUPFAM" id="SSF103506">
    <property type="entry name" value="Mitochondrial carrier"/>
    <property type="match status" value="1"/>
</dbReference>
<evidence type="ECO:0000256" key="10">
    <source>
        <dbReference type="RuleBase" id="RU000488"/>
    </source>
</evidence>
<organism evidence="11 12">
    <name type="scientific">Ceratopteris richardii</name>
    <name type="common">Triangle waterfern</name>
    <dbReference type="NCBI Taxonomy" id="49495"/>
    <lineage>
        <taxon>Eukaryota</taxon>
        <taxon>Viridiplantae</taxon>
        <taxon>Streptophyta</taxon>
        <taxon>Embryophyta</taxon>
        <taxon>Tracheophyta</taxon>
        <taxon>Polypodiopsida</taxon>
        <taxon>Polypodiidae</taxon>
        <taxon>Polypodiales</taxon>
        <taxon>Pteridineae</taxon>
        <taxon>Pteridaceae</taxon>
        <taxon>Parkerioideae</taxon>
        <taxon>Ceratopteris</taxon>
    </lineage>
</organism>
<feature type="repeat" description="Solcar" evidence="9">
    <location>
        <begin position="10"/>
        <end position="96"/>
    </location>
</feature>
<evidence type="ECO:0000256" key="4">
    <source>
        <dbReference type="ARBA" id="ARBA00022692"/>
    </source>
</evidence>
<dbReference type="PROSITE" id="PS50920">
    <property type="entry name" value="SOLCAR"/>
    <property type="match status" value="3"/>
</dbReference>
<dbReference type="Proteomes" id="UP000825935">
    <property type="component" value="Chromosome 22"/>
</dbReference>
<dbReference type="InterPro" id="IPR002067">
    <property type="entry name" value="MCP"/>
</dbReference>
<dbReference type="GO" id="GO:0022857">
    <property type="term" value="F:transmembrane transporter activity"/>
    <property type="evidence" value="ECO:0007669"/>
    <property type="project" value="TreeGrafter"/>
</dbReference>
<evidence type="ECO:0000256" key="2">
    <source>
        <dbReference type="ARBA" id="ARBA00006375"/>
    </source>
</evidence>
<comment type="caution">
    <text evidence="11">The sequence shown here is derived from an EMBL/GenBank/DDBJ whole genome shotgun (WGS) entry which is preliminary data.</text>
</comment>
<dbReference type="InterPro" id="IPR023395">
    <property type="entry name" value="MCP_dom_sf"/>
</dbReference>
<keyword evidence="4 9" id="KW-0812">Transmembrane</keyword>
<feature type="repeat" description="Solcar" evidence="9">
    <location>
        <begin position="204"/>
        <end position="293"/>
    </location>
</feature>
<proteinExistence type="inferred from homology"/>
<dbReference type="InterPro" id="IPR018108">
    <property type="entry name" value="MCP_transmembrane"/>
</dbReference>
<evidence type="ECO:0000256" key="9">
    <source>
        <dbReference type="PROSITE-ProRule" id="PRU00282"/>
    </source>
</evidence>
<evidence type="ECO:0000256" key="5">
    <source>
        <dbReference type="ARBA" id="ARBA00022737"/>
    </source>
</evidence>
<keyword evidence="6" id="KW-1133">Transmembrane helix</keyword>
<dbReference type="OMA" id="YSRRMMM"/>
<dbReference type="PANTHER" id="PTHR45624">
    <property type="entry name" value="MITOCHONDRIAL BASIC AMINO ACIDS TRANSPORTER-RELATED"/>
    <property type="match status" value="1"/>
</dbReference>
<dbReference type="Gene3D" id="1.50.40.10">
    <property type="entry name" value="Mitochondrial carrier domain"/>
    <property type="match status" value="1"/>
</dbReference>
<name>A0A8T2S5G5_CERRI</name>
<dbReference type="InterPro" id="IPR050567">
    <property type="entry name" value="Mitochondrial_Carrier"/>
</dbReference>
<evidence type="ECO:0008006" key="13">
    <source>
        <dbReference type="Google" id="ProtNLM"/>
    </source>
</evidence>
<evidence type="ECO:0000256" key="7">
    <source>
        <dbReference type="ARBA" id="ARBA00023128"/>
    </source>
</evidence>
<keyword evidence="12" id="KW-1185">Reference proteome</keyword>
<sequence length="303" mass="32906">MGIGREFLTSTGGQEFVAGGIGGMASVIAGHPFDTIRIYMQQPRARTMTSTSMVDVSHRINALGGLSAFYKGMANCSILTKQNAVIFYTYERFSRMLGKDEDEDPLPYSKVAMAGFGTGLIQTSILTPVELVKIRLQLSTSMSQSRIGPLDVARSIFRAEGLPGFYRGLGITILRDAPAFAIYFTSNEYTLDLLHPGRTETSEISLLTTATAGGVAGVTSWITCYPQDVIKSRLQAQGAPGSPIKYTGIIDCFKKSIKEEGCRVMWRGLGNAVIRAFIANAAVFTAREISLRFMPKERKAASP</sequence>
<keyword evidence="5" id="KW-0677">Repeat</keyword>
<feature type="repeat" description="Solcar" evidence="9">
    <location>
        <begin position="106"/>
        <end position="193"/>
    </location>
</feature>
<keyword evidence="7" id="KW-0496">Mitochondrion</keyword>
<evidence type="ECO:0000256" key="6">
    <source>
        <dbReference type="ARBA" id="ARBA00022989"/>
    </source>
</evidence>
<keyword evidence="8 9" id="KW-0472">Membrane</keyword>
<comment type="subcellular location">
    <subcellularLocation>
        <location evidence="1">Mitochondrion membrane</location>
        <topology evidence="1">Multi-pass membrane protein</topology>
    </subcellularLocation>
</comment>
<gene>
    <name evidence="11" type="ORF">KP509_22G056500</name>
</gene>